<feature type="signal peptide" evidence="9">
    <location>
        <begin position="1"/>
        <end position="15"/>
    </location>
</feature>
<dbReference type="PROSITE" id="PS51910">
    <property type="entry name" value="GH18_2"/>
    <property type="match status" value="1"/>
</dbReference>
<dbReference type="CDD" id="cd00118">
    <property type="entry name" value="LysM"/>
    <property type="match status" value="2"/>
</dbReference>
<dbReference type="InterPro" id="IPR018392">
    <property type="entry name" value="LysM"/>
</dbReference>
<dbReference type="GO" id="GO:0006032">
    <property type="term" value="P:chitin catabolic process"/>
    <property type="evidence" value="ECO:0007669"/>
    <property type="project" value="UniProtKB-KW"/>
</dbReference>
<dbReference type="Pfam" id="PF01476">
    <property type="entry name" value="LysM"/>
    <property type="match status" value="3"/>
</dbReference>
<dbReference type="InterPro" id="IPR029070">
    <property type="entry name" value="Chitinase_insertion_sf"/>
</dbReference>
<accession>A0A1R1PTG4</accession>
<dbReference type="SUPFAM" id="SSF54106">
    <property type="entry name" value="LysM domain"/>
    <property type="match status" value="3"/>
</dbReference>
<dbReference type="InterPro" id="IPR001579">
    <property type="entry name" value="Glyco_hydro_18_chit_AS"/>
</dbReference>
<dbReference type="InterPro" id="IPR017853">
    <property type="entry name" value="GH"/>
</dbReference>
<evidence type="ECO:0000259" key="11">
    <source>
        <dbReference type="PROSITE" id="PS51910"/>
    </source>
</evidence>
<name>A0A1R1PTG4_ZANCU</name>
<dbReference type="PROSITE" id="PS01095">
    <property type="entry name" value="GH18_1"/>
    <property type="match status" value="1"/>
</dbReference>
<evidence type="ECO:0000313" key="12">
    <source>
        <dbReference type="EMBL" id="OMH84219.1"/>
    </source>
</evidence>
<dbReference type="InterPro" id="IPR053214">
    <property type="entry name" value="LysM12-like"/>
</dbReference>
<dbReference type="PROSITE" id="PS51782">
    <property type="entry name" value="LYSM"/>
    <property type="match status" value="4"/>
</dbReference>
<evidence type="ECO:0000256" key="9">
    <source>
        <dbReference type="SAM" id="SignalP"/>
    </source>
</evidence>
<keyword evidence="5" id="KW-0119">Carbohydrate metabolism</keyword>
<keyword evidence="4" id="KW-0146">Chitin degradation</keyword>
<keyword evidence="9" id="KW-0732">Signal</keyword>
<gene>
    <name evidence="12" type="ORF">AX774_g2265</name>
</gene>
<evidence type="ECO:0000259" key="10">
    <source>
        <dbReference type="PROSITE" id="PS51782"/>
    </source>
</evidence>
<evidence type="ECO:0000256" key="2">
    <source>
        <dbReference type="ARBA" id="ARBA00022669"/>
    </source>
</evidence>
<dbReference type="SUPFAM" id="SSF54556">
    <property type="entry name" value="Chitinase insertion domain"/>
    <property type="match status" value="1"/>
</dbReference>
<dbReference type="Proteomes" id="UP000188320">
    <property type="component" value="Unassembled WGS sequence"/>
</dbReference>
<evidence type="ECO:0000256" key="3">
    <source>
        <dbReference type="ARBA" id="ARBA00022801"/>
    </source>
</evidence>
<evidence type="ECO:0000313" key="13">
    <source>
        <dbReference type="Proteomes" id="UP000188320"/>
    </source>
</evidence>
<evidence type="ECO:0000256" key="4">
    <source>
        <dbReference type="ARBA" id="ARBA00023024"/>
    </source>
</evidence>
<dbReference type="Gene3D" id="3.20.20.80">
    <property type="entry name" value="Glycosidases"/>
    <property type="match status" value="1"/>
</dbReference>
<dbReference type="EMBL" id="LSSK01000234">
    <property type="protein sequence ID" value="OMH84219.1"/>
    <property type="molecule type" value="Genomic_DNA"/>
</dbReference>
<protein>
    <submittedName>
        <fullName evidence="12">Killer toxin subunits alpha/beta</fullName>
    </submittedName>
</protein>
<proteinExistence type="predicted"/>
<evidence type="ECO:0000256" key="7">
    <source>
        <dbReference type="ARBA" id="ARBA00023326"/>
    </source>
</evidence>
<reference evidence="13" key="1">
    <citation type="submission" date="2017-01" db="EMBL/GenBank/DDBJ databases">
        <authorList>
            <person name="Wang Y."/>
            <person name="White M."/>
            <person name="Kvist S."/>
            <person name="Moncalvo J.-M."/>
        </authorList>
    </citation>
    <scope>NUCLEOTIDE SEQUENCE [LARGE SCALE GENOMIC DNA]</scope>
    <source>
        <strain evidence="13">COL-18-3</strain>
    </source>
</reference>
<keyword evidence="3 8" id="KW-0378">Hydrolase</keyword>
<organism evidence="12 13">
    <name type="scientific">Zancudomyces culisetae</name>
    <name type="common">Gut fungus</name>
    <name type="synonym">Smittium culisetae</name>
    <dbReference type="NCBI Taxonomy" id="1213189"/>
    <lineage>
        <taxon>Eukaryota</taxon>
        <taxon>Fungi</taxon>
        <taxon>Fungi incertae sedis</taxon>
        <taxon>Zoopagomycota</taxon>
        <taxon>Kickxellomycotina</taxon>
        <taxon>Harpellomycetes</taxon>
        <taxon>Harpellales</taxon>
        <taxon>Legeriomycetaceae</taxon>
        <taxon>Zancudomyces</taxon>
    </lineage>
</organism>
<dbReference type="Gene3D" id="3.10.350.10">
    <property type="entry name" value="LysM domain"/>
    <property type="match status" value="3"/>
</dbReference>
<feature type="domain" description="GH18" evidence="11">
    <location>
        <begin position="286"/>
        <end position="624"/>
    </location>
</feature>
<evidence type="ECO:0000256" key="6">
    <source>
        <dbReference type="ARBA" id="ARBA00023295"/>
    </source>
</evidence>
<keyword evidence="6 8" id="KW-0326">Glycosidase</keyword>
<dbReference type="Gene3D" id="3.10.50.10">
    <property type="match status" value="1"/>
</dbReference>
<keyword evidence="2" id="KW-0147">Chitin-binding</keyword>
<dbReference type="Pfam" id="PF00704">
    <property type="entry name" value="Glyco_hydro_18"/>
    <property type="match status" value="1"/>
</dbReference>
<sequence length="624" mass="71302">MKIFTFIAFLGAVSADCTKHIIEQGDTCYQVATNYGVTLEDLYIFNPGVECDSLQIGEHLNLNNECIGDDINEEDLDENEESIEDKEGGPKEFEKIHVVKYGESCCSISDLYNLDIKQLIEMNEHLESWNGCADLIVGQVLIIGDSSKLPFGCIVHVVKESDTCCSIEEKYSIKRTDIESLNVHNPDWLGCAALIVGEYICVLPTQAPEKGCQTYKVISGDTLESVSTEFETTMELLNELNKDDPEWDKGLAKLVGKEICVWKKAHVVSIQSLDKGITKNDKTLDFIKVGYYEYWGSSRKCLKKQAKNINTKRYTHIHYAFAKISQDFKVEIEESYFDDFLDFTRLSGVKKILCFGGSKFNDPGPTKHLMPEMVARHKDEFISNLKVFLETYSLDGFDIDWEYPGIPERGGSPEDAQNFLDFVKQARSTMPNYIISISIPASREKLRHFKLEEMSEYLDYMGVMTYDYHGIWETNLPPDQRFLKPHSSWIDTVSTIEHIKALRVPSKKLLVGIPLYGRSFVQKDPNCFTSNCHFINKKPIPGRCTQERGFMGLGEIREIIRSRKFRKLAYERRSDTNILTYGKNQWVSYLKMQVVESRIEKIKAMQLGGISEWTISMLGDTRSS</sequence>
<dbReference type="GO" id="GO:0008061">
    <property type="term" value="F:chitin binding"/>
    <property type="evidence" value="ECO:0007669"/>
    <property type="project" value="InterPro"/>
</dbReference>
<dbReference type="SUPFAM" id="SSF51445">
    <property type="entry name" value="(Trans)glycosidases"/>
    <property type="match status" value="1"/>
</dbReference>
<dbReference type="SMART" id="SM00636">
    <property type="entry name" value="Glyco_18"/>
    <property type="match status" value="1"/>
</dbReference>
<feature type="chain" id="PRO_5012119253" evidence="9">
    <location>
        <begin position="16"/>
        <end position="624"/>
    </location>
</feature>
<dbReference type="InterPro" id="IPR036779">
    <property type="entry name" value="LysM_dom_sf"/>
</dbReference>
<feature type="domain" description="LysM" evidence="10">
    <location>
        <begin position="18"/>
        <end position="62"/>
    </location>
</feature>
<evidence type="ECO:0000256" key="1">
    <source>
        <dbReference type="ARBA" id="ARBA00000822"/>
    </source>
</evidence>
<feature type="domain" description="LysM" evidence="10">
    <location>
        <begin position="95"/>
        <end position="143"/>
    </location>
</feature>
<dbReference type="OrthoDB" id="73875at2759"/>
<evidence type="ECO:0000256" key="8">
    <source>
        <dbReference type="RuleBase" id="RU000489"/>
    </source>
</evidence>
<dbReference type="SMART" id="SM00257">
    <property type="entry name" value="LysM"/>
    <property type="match status" value="4"/>
</dbReference>
<comment type="catalytic activity">
    <reaction evidence="1">
        <text>Random endo-hydrolysis of N-acetyl-beta-D-glucosaminide (1-&gt;4)-beta-linkages in chitin and chitodextrins.</text>
        <dbReference type="EC" id="3.2.1.14"/>
    </reaction>
</comment>
<dbReference type="InterPro" id="IPR011583">
    <property type="entry name" value="Chitinase_II/V-like_cat"/>
</dbReference>
<dbReference type="GO" id="GO:0008843">
    <property type="term" value="F:endochitinase activity"/>
    <property type="evidence" value="ECO:0007669"/>
    <property type="project" value="UniProtKB-EC"/>
</dbReference>
<feature type="domain" description="LysM" evidence="10">
    <location>
        <begin position="213"/>
        <end position="261"/>
    </location>
</feature>
<dbReference type="InterPro" id="IPR001223">
    <property type="entry name" value="Glyco_hydro18_cat"/>
</dbReference>
<keyword evidence="7" id="KW-0624">Polysaccharide degradation</keyword>
<dbReference type="PANTHER" id="PTHR47700">
    <property type="entry name" value="V CHITINASE, PUTATIVE (AFU_ORTHOLOGUE AFUA_6G13720)-RELATED"/>
    <property type="match status" value="1"/>
</dbReference>
<comment type="caution">
    <text evidence="12">The sequence shown here is derived from an EMBL/GenBank/DDBJ whole genome shotgun (WGS) entry which is preliminary data.</text>
</comment>
<feature type="domain" description="LysM" evidence="10">
    <location>
        <begin position="154"/>
        <end position="202"/>
    </location>
</feature>
<dbReference type="PANTHER" id="PTHR47700:SF2">
    <property type="entry name" value="CHITINASE"/>
    <property type="match status" value="1"/>
</dbReference>
<dbReference type="AlphaFoldDB" id="A0A1R1PTG4"/>
<keyword evidence="13" id="KW-1185">Reference proteome</keyword>
<dbReference type="GO" id="GO:0000272">
    <property type="term" value="P:polysaccharide catabolic process"/>
    <property type="evidence" value="ECO:0007669"/>
    <property type="project" value="UniProtKB-KW"/>
</dbReference>
<evidence type="ECO:0000256" key="5">
    <source>
        <dbReference type="ARBA" id="ARBA00023277"/>
    </source>
</evidence>